<evidence type="ECO:0000313" key="1">
    <source>
        <dbReference type="EMBL" id="EMD86605.1"/>
    </source>
</evidence>
<gene>
    <name evidence="1" type="ORF">COCHEDRAFT_1023835</name>
</gene>
<dbReference type="HOGENOM" id="CLU_2984448_0_0_1"/>
<dbReference type="EMBL" id="KB445584">
    <property type="protein sequence ID" value="EMD86605.1"/>
    <property type="molecule type" value="Genomic_DNA"/>
</dbReference>
<reference evidence="1 2" key="1">
    <citation type="journal article" date="2012" name="PLoS Pathog.">
        <title>Diverse lifestyles and strategies of plant pathogenesis encoded in the genomes of eighteen Dothideomycetes fungi.</title>
        <authorList>
            <person name="Ohm R.A."/>
            <person name="Feau N."/>
            <person name="Henrissat B."/>
            <person name="Schoch C.L."/>
            <person name="Horwitz B.A."/>
            <person name="Barry K.W."/>
            <person name="Condon B.J."/>
            <person name="Copeland A.C."/>
            <person name="Dhillon B."/>
            <person name="Glaser F."/>
            <person name="Hesse C.N."/>
            <person name="Kosti I."/>
            <person name="LaButti K."/>
            <person name="Lindquist E.A."/>
            <person name="Lucas S."/>
            <person name="Salamov A.A."/>
            <person name="Bradshaw R.E."/>
            <person name="Ciuffetti L."/>
            <person name="Hamelin R.C."/>
            <person name="Kema G.H.J."/>
            <person name="Lawrence C."/>
            <person name="Scott J.A."/>
            <person name="Spatafora J.W."/>
            <person name="Turgeon B.G."/>
            <person name="de Wit P.J.G.M."/>
            <person name="Zhong S."/>
            <person name="Goodwin S.B."/>
            <person name="Grigoriev I.V."/>
        </authorList>
    </citation>
    <scope>NUCLEOTIDE SEQUENCE [LARGE SCALE GENOMIC DNA]</scope>
    <source>
        <strain evidence="2">C5 / ATCC 48332 / race O</strain>
    </source>
</reference>
<dbReference type="AlphaFoldDB" id="M2SMN9"/>
<organism evidence="1 2">
    <name type="scientific">Cochliobolus heterostrophus (strain C5 / ATCC 48332 / race O)</name>
    <name type="common">Southern corn leaf blight fungus</name>
    <name type="synonym">Bipolaris maydis</name>
    <dbReference type="NCBI Taxonomy" id="701091"/>
    <lineage>
        <taxon>Eukaryota</taxon>
        <taxon>Fungi</taxon>
        <taxon>Dikarya</taxon>
        <taxon>Ascomycota</taxon>
        <taxon>Pezizomycotina</taxon>
        <taxon>Dothideomycetes</taxon>
        <taxon>Pleosporomycetidae</taxon>
        <taxon>Pleosporales</taxon>
        <taxon>Pleosporineae</taxon>
        <taxon>Pleosporaceae</taxon>
        <taxon>Bipolaris</taxon>
    </lineage>
</organism>
<reference evidence="2" key="2">
    <citation type="journal article" date="2013" name="PLoS Genet.">
        <title>Comparative genome structure, secondary metabolite, and effector coding capacity across Cochliobolus pathogens.</title>
        <authorList>
            <person name="Condon B.J."/>
            <person name="Leng Y."/>
            <person name="Wu D."/>
            <person name="Bushley K.E."/>
            <person name="Ohm R.A."/>
            <person name="Otillar R."/>
            <person name="Martin J."/>
            <person name="Schackwitz W."/>
            <person name="Grimwood J."/>
            <person name="MohdZainudin N."/>
            <person name="Xue C."/>
            <person name="Wang R."/>
            <person name="Manning V.A."/>
            <person name="Dhillon B."/>
            <person name="Tu Z.J."/>
            <person name="Steffenson B.J."/>
            <person name="Salamov A."/>
            <person name="Sun H."/>
            <person name="Lowry S."/>
            <person name="LaButti K."/>
            <person name="Han J."/>
            <person name="Copeland A."/>
            <person name="Lindquist E."/>
            <person name="Barry K."/>
            <person name="Schmutz J."/>
            <person name="Baker S.E."/>
            <person name="Ciuffetti L.M."/>
            <person name="Grigoriev I.V."/>
            <person name="Zhong S."/>
            <person name="Turgeon B.G."/>
        </authorList>
    </citation>
    <scope>NUCLEOTIDE SEQUENCE [LARGE SCALE GENOMIC DNA]</scope>
    <source>
        <strain evidence="2">C5 / ATCC 48332 / race O</strain>
    </source>
</reference>
<protein>
    <submittedName>
        <fullName evidence="1">Uncharacterized protein</fullName>
    </submittedName>
</protein>
<proteinExistence type="predicted"/>
<name>M2SMN9_COCH5</name>
<accession>M2SMN9</accession>
<sequence>MKVIILSDGFRSLSLGYVHLHRCSSQFSTLQKTLREFDPPTMGVTTYKAPHALIGTQL</sequence>
<dbReference type="Proteomes" id="UP000016936">
    <property type="component" value="Unassembled WGS sequence"/>
</dbReference>
<keyword evidence="2" id="KW-1185">Reference proteome</keyword>
<evidence type="ECO:0000313" key="2">
    <source>
        <dbReference type="Proteomes" id="UP000016936"/>
    </source>
</evidence>
<feature type="non-terminal residue" evidence="1">
    <location>
        <position position="58"/>
    </location>
</feature>